<keyword evidence="3" id="KW-1133">Transmembrane helix</keyword>
<dbReference type="OrthoDB" id="6509908at2759"/>
<dbReference type="GO" id="GO:0016020">
    <property type="term" value="C:membrane"/>
    <property type="evidence" value="ECO:0007669"/>
    <property type="project" value="UniProtKB-SubCell"/>
</dbReference>
<accession>A0A067SXD7</accession>
<dbReference type="HOGENOM" id="CLU_001265_1_1_1"/>
<evidence type="ECO:0008006" key="6">
    <source>
        <dbReference type="Google" id="ProtNLM"/>
    </source>
</evidence>
<dbReference type="STRING" id="685588.A0A067SXD7"/>
<dbReference type="PANTHER" id="PTHR11360:SF177">
    <property type="entry name" value="RIBOFLAVIN TRANSPORTER MCH5"/>
    <property type="match status" value="1"/>
</dbReference>
<comment type="subcellular location">
    <subcellularLocation>
        <location evidence="1">Membrane</location>
        <topology evidence="1">Multi-pass membrane protein</topology>
    </subcellularLocation>
</comment>
<feature type="transmembrane region" description="Helical" evidence="3">
    <location>
        <begin position="243"/>
        <end position="266"/>
    </location>
</feature>
<dbReference type="Gene3D" id="1.20.1250.20">
    <property type="entry name" value="MFS general substrate transporter like domains"/>
    <property type="match status" value="2"/>
</dbReference>
<dbReference type="Proteomes" id="UP000027222">
    <property type="component" value="Unassembled WGS sequence"/>
</dbReference>
<evidence type="ECO:0000313" key="4">
    <source>
        <dbReference type="EMBL" id="KDR74727.1"/>
    </source>
</evidence>
<reference evidence="5" key="1">
    <citation type="journal article" date="2014" name="Proc. Natl. Acad. Sci. U.S.A.">
        <title>Extensive sampling of basidiomycete genomes demonstrates inadequacy of the white-rot/brown-rot paradigm for wood decay fungi.</title>
        <authorList>
            <person name="Riley R."/>
            <person name="Salamov A.A."/>
            <person name="Brown D.W."/>
            <person name="Nagy L.G."/>
            <person name="Floudas D."/>
            <person name="Held B.W."/>
            <person name="Levasseur A."/>
            <person name="Lombard V."/>
            <person name="Morin E."/>
            <person name="Otillar R."/>
            <person name="Lindquist E.A."/>
            <person name="Sun H."/>
            <person name="LaButti K.M."/>
            <person name="Schmutz J."/>
            <person name="Jabbour D."/>
            <person name="Luo H."/>
            <person name="Baker S.E."/>
            <person name="Pisabarro A.G."/>
            <person name="Walton J.D."/>
            <person name="Blanchette R.A."/>
            <person name="Henrissat B."/>
            <person name="Martin F."/>
            <person name="Cullen D."/>
            <person name="Hibbett D.S."/>
            <person name="Grigoriev I.V."/>
        </authorList>
    </citation>
    <scope>NUCLEOTIDE SEQUENCE [LARGE SCALE GENOMIC DNA]</scope>
    <source>
        <strain evidence="5">CBS 339.88</strain>
    </source>
</reference>
<feature type="transmembrane region" description="Helical" evidence="3">
    <location>
        <begin position="81"/>
        <end position="101"/>
    </location>
</feature>
<feature type="transmembrane region" description="Helical" evidence="3">
    <location>
        <begin position="405"/>
        <end position="423"/>
    </location>
</feature>
<evidence type="ECO:0000256" key="2">
    <source>
        <dbReference type="ARBA" id="ARBA00006727"/>
    </source>
</evidence>
<dbReference type="EMBL" id="KL142382">
    <property type="protein sequence ID" value="KDR74727.1"/>
    <property type="molecule type" value="Genomic_DNA"/>
</dbReference>
<feature type="transmembrane region" description="Helical" evidence="3">
    <location>
        <begin position="307"/>
        <end position="326"/>
    </location>
</feature>
<keyword evidence="3" id="KW-0812">Transmembrane</keyword>
<organism evidence="4 5">
    <name type="scientific">Galerina marginata (strain CBS 339.88)</name>
    <dbReference type="NCBI Taxonomy" id="685588"/>
    <lineage>
        <taxon>Eukaryota</taxon>
        <taxon>Fungi</taxon>
        <taxon>Dikarya</taxon>
        <taxon>Basidiomycota</taxon>
        <taxon>Agaricomycotina</taxon>
        <taxon>Agaricomycetes</taxon>
        <taxon>Agaricomycetidae</taxon>
        <taxon>Agaricales</taxon>
        <taxon>Agaricineae</taxon>
        <taxon>Strophariaceae</taxon>
        <taxon>Galerina</taxon>
    </lineage>
</organism>
<feature type="transmembrane region" description="Helical" evidence="3">
    <location>
        <begin position="171"/>
        <end position="190"/>
    </location>
</feature>
<evidence type="ECO:0000313" key="5">
    <source>
        <dbReference type="Proteomes" id="UP000027222"/>
    </source>
</evidence>
<dbReference type="InterPro" id="IPR011701">
    <property type="entry name" value="MFS"/>
</dbReference>
<evidence type="ECO:0000256" key="1">
    <source>
        <dbReference type="ARBA" id="ARBA00004141"/>
    </source>
</evidence>
<dbReference type="Pfam" id="PF07690">
    <property type="entry name" value="MFS_1"/>
    <property type="match status" value="1"/>
</dbReference>
<feature type="transmembrane region" description="Helical" evidence="3">
    <location>
        <begin position="202"/>
        <end position="222"/>
    </location>
</feature>
<name>A0A067SXD7_GALM3</name>
<feature type="transmembrane region" description="Helical" evidence="3">
    <location>
        <begin position="113"/>
        <end position="130"/>
    </location>
</feature>
<dbReference type="InterPro" id="IPR050327">
    <property type="entry name" value="Proton-linked_MCT"/>
</dbReference>
<feature type="transmembrane region" description="Helical" evidence="3">
    <location>
        <begin position="278"/>
        <end position="295"/>
    </location>
</feature>
<comment type="similarity">
    <text evidence="2">Belongs to the major facilitator superfamily. Monocarboxylate porter (TC 2.A.1.13) family.</text>
</comment>
<proteinExistence type="inferred from homology"/>
<dbReference type="AlphaFoldDB" id="A0A067SXD7"/>
<dbReference type="PANTHER" id="PTHR11360">
    <property type="entry name" value="MONOCARBOXYLATE TRANSPORTER"/>
    <property type="match status" value="1"/>
</dbReference>
<evidence type="ECO:0000256" key="3">
    <source>
        <dbReference type="SAM" id="Phobius"/>
    </source>
</evidence>
<protein>
    <recommendedName>
        <fullName evidence="6">Major facilitator superfamily (MFS) profile domain-containing protein</fullName>
    </recommendedName>
</protein>
<keyword evidence="3" id="KW-0472">Membrane</keyword>
<feature type="transmembrane region" description="Helical" evidence="3">
    <location>
        <begin position="332"/>
        <end position="353"/>
    </location>
</feature>
<dbReference type="GO" id="GO:0022857">
    <property type="term" value="F:transmembrane transporter activity"/>
    <property type="evidence" value="ECO:0007669"/>
    <property type="project" value="InterPro"/>
</dbReference>
<gene>
    <name evidence="4" type="ORF">GALMADRAFT_70210</name>
</gene>
<feature type="transmembrane region" description="Helical" evidence="3">
    <location>
        <begin position="43"/>
        <end position="61"/>
    </location>
</feature>
<feature type="transmembrane region" description="Helical" evidence="3">
    <location>
        <begin position="136"/>
        <end position="159"/>
    </location>
</feature>
<dbReference type="SUPFAM" id="SSF103473">
    <property type="entry name" value="MFS general substrate transporter"/>
    <property type="match status" value="1"/>
</dbReference>
<dbReference type="InterPro" id="IPR036259">
    <property type="entry name" value="MFS_trans_sf"/>
</dbReference>
<keyword evidence="5" id="KW-1185">Reference proteome</keyword>
<sequence>MKLSTKDLPFIKHEIVPCIASDAPKTLSPGLHTTDFPDGGARAWSVVAGVNTVLIPSFGWINSFGVFQTYYEINTFKYKSASTIAWIGSAQYGLIFVPALFTGRMLDLGHYNIPLAISSALYVASLFLVAECKTYWQFLLCQGVATGILAGMLFGSTPAIISHWFQKRRSAAFGILAVGSSVGGTTLPIATQQLFNTVGFQWAIRIMAFLLAGMVLAANLLLRPRLPPSKANGMVFNWSEFANPAFTLCVLAYNVTFLGLFVPLIYLDLSGQYSGLSPRFTFYLIAIANGSSLIGRISSGILADKYGAVNTLIPFTLIGGVMTYAWPYATTIASLVVVSILYGSATGAFVSLLPSAPARLGGMSSAGQRFVQSQIFLCTHCQLLCPGGPPLAGAIRTKSGSFQDVGLYAGSVILLGCILLILTKRLALGKWTGKF</sequence>